<evidence type="ECO:0000256" key="3">
    <source>
        <dbReference type="ARBA" id="ARBA00038374"/>
    </source>
</evidence>
<evidence type="ECO:0000256" key="1">
    <source>
        <dbReference type="ARBA" id="ARBA00022670"/>
    </source>
</evidence>
<protein>
    <submittedName>
        <fullName evidence="5">Protease</fullName>
    </submittedName>
    <submittedName>
        <fullName evidence="6">U32 family peptidase</fullName>
    </submittedName>
</protein>
<gene>
    <name evidence="5" type="ORF">BTU61_05305</name>
    <name evidence="6" type="ORF">J4854_07520</name>
</gene>
<dbReference type="EMBL" id="MRXX01000006">
    <property type="protein sequence ID" value="MBK4779619.1"/>
    <property type="molecule type" value="Genomic_DNA"/>
</dbReference>
<dbReference type="Proteomes" id="UP000676511">
    <property type="component" value="Chromosome"/>
</dbReference>
<name>A0A9X0WPD0_9STRE</name>
<dbReference type="AlphaFoldDB" id="A0A9X0WPD0"/>
<evidence type="ECO:0000313" key="7">
    <source>
        <dbReference type="Proteomes" id="UP000676511"/>
    </source>
</evidence>
<keyword evidence="2" id="KW-0378">Hydrolase</keyword>
<evidence type="ECO:0000313" key="5">
    <source>
        <dbReference type="EMBL" id="MBK4779619.1"/>
    </source>
</evidence>
<feature type="domain" description="Peptidase family U32 C-terminal" evidence="4">
    <location>
        <begin position="326"/>
        <end position="407"/>
    </location>
</feature>
<reference evidence="6 7" key="2">
    <citation type="submission" date="2021-03" db="EMBL/GenBank/DDBJ databases">
        <title>Human Oral Microbial Genomes.</title>
        <authorList>
            <person name="Johnston C.D."/>
            <person name="Chen T."/>
            <person name="Dewhirst F.E."/>
        </authorList>
    </citation>
    <scope>NUCLEOTIDE SEQUENCE [LARGE SCALE GENOMIC DNA]</scope>
    <source>
        <strain evidence="6 7">CCUG 66490</strain>
    </source>
</reference>
<evidence type="ECO:0000313" key="6">
    <source>
        <dbReference type="EMBL" id="QUB38389.1"/>
    </source>
</evidence>
<dbReference type="RefSeq" id="WP_200772645.1">
    <property type="nucleotide sequence ID" value="NZ_CP072329.1"/>
</dbReference>
<dbReference type="GO" id="GO:0008233">
    <property type="term" value="F:peptidase activity"/>
    <property type="evidence" value="ECO:0007669"/>
    <property type="project" value="UniProtKB-KW"/>
</dbReference>
<evidence type="ECO:0000256" key="2">
    <source>
        <dbReference type="ARBA" id="ARBA00022801"/>
    </source>
</evidence>
<keyword evidence="1 5" id="KW-0645">Protease</keyword>
<dbReference type="GO" id="GO:0006508">
    <property type="term" value="P:proteolysis"/>
    <property type="evidence" value="ECO:0007669"/>
    <property type="project" value="UniProtKB-KW"/>
</dbReference>
<dbReference type="PANTHER" id="PTHR30217">
    <property type="entry name" value="PEPTIDASE U32 FAMILY"/>
    <property type="match status" value="1"/>
</dbReference>
<evidence type="ECO:0000313" key="8">
    <source>
        <dbReference type="Proteomes" id="UP001138780"/>
    </source>
</evidence>
<dbReference type="Pfam" id="PF16325">
    <property type="entry name" value="Peptidase_U32_C"/>
    <property type="match status" value="1"/>
</dbReference>
<reference evidence="5" key="1">
    <citation type="submission" date="2016-12" db="EMBL/GenBank/DDBJ databases">
        <title>Draft genome of Streptococcus lactarius CCUG 66490T type strain.</title>
        <authorList>
            <person name="Salva-Serra F."/>
            <person name="Engstrom-Jakobsson H."/>
            <person name="Thorell K."/>
            <person name="Gomila M."/>
            <person name="Gonzales-Siles L."/>
            <person name="Busquets A."/>
            <person name="Jaen-Luchoro D."/>
            <person name="Karlsson R."/>
            <person name="Kristiansson E."/>
            <person name="Moore E."/>
        </authorList>
    </citation>
    <scope>NUCLEOTIDE SEQUENCE</scope>
    <source>
        <strain evidence="5">CCUG 66490</strain>
    </source>
</reference>
<accession>A0A9X0WPD0</accession>
<dbReference type="InterPro" id="IPR001539">
    <property type="entry name" value="Peptidase_U32"/>
</dbReference>
<dbReference type="Proteomes" id="UP001138780">
    <property type="component" value="Unassembled WGS sequence"/>
</dbReference>
<comment type="similarity">
    <text evidence="3">Belongs to the peptidase U32 family.</text>
</comment>
<dbReference type="Gene3D" id="2.40.30.10">
    <property type="entry name" value="Translation factors"/>
    <property type="match status" value="1"/>
</dbReference>
<dbReference type="InterPro" id="IPR051454">
    <property type="entry name" value="RNA/ubiquinone_mod_enzymes"/>
</dbReference>
<dbReference type="EMBL" id="CP072329">
    <property type="protein sequence ID" value="QUB38389.1"/>
    <property type="molecule type" value="Genomic_DNA"/>
</dbReference>
<dbReference type="PROSITE" id="PS01276">
    <property type="entry name" value="PEPTIDASE_U32"/>
    <property type="match status" value="1"/>
</dbReference>
<organism evidence="5 8">
    <name type="scientific">Streptococcus lactarius</name>
    <dbReference type="NCBI Taxonomy" id="684066"/>
    <lineage>
        <taxon>Bacteria</taxon>
        <taxon>Bacillati</taxon>
        <taxon>Bacillota</taxon>
        <taxon>Bacilli</taxon>
        <taxon>Lactobacillales</taxon>
        <taxon>Streptococcaceae</taxon>
        <taxon>Streptococcus</taxon>
    </lineage>
</organism>
<dbReference type="PANTHER" id="PTHR30217:SF6">
    <property type="entry name" value="TRNA HYDROXYLATION PROTEIN P"/>
    <property type="match status" value="1"/>
</dbReference>
<dbReference type="InterPro" id="IPR032525">
    <property type="entry name" value="Peptidase_U32_C"/>
</dbReference>
<evidence type="ECO:0000259" key="4">
    <source>
        <dbReference type="Pfam" id="PF16325"/>
    </source>
</evidence>
<dbReference type="Pfam" id="PF01136">
    <property type="entry name" value="Peptidase_U32"/>
    <property type="match status" value="1"/>
</dbReference>
<keyword evidence="7" id="KW-1185">Reference proteome</keyword>
<sequence length="428" mass="48184">MINTKKRPEVLVPAGTLEKLKVAVNYGADAVFVGGQAYGLRSRAGNFTMDELREGIEYAHAHGVDVHVASNMVTHEGNEKGAGEWFRELRDMGLDAVIVSDPALIEICSTYAPGLHIHLSTQASATNVETFHFWKEYGLTRVVLAREVSMEELAEIRKRTDLEIEAFVHGAMCISYSGRCTLSNHMSDRDANRGGCSQSCRWKYDLYDMPFGRERKSVKGQIPEEYSMSAVDMCMIEHIPDMIDNGVDSLKIEGRMKSVHYVSTVANCYKAACDAYMESPEAFYAIKDDLINELWKVAQRELATGFYYQTPTENEQLFGARRKIPQYKFVGEVVDFDPSTMTATIRQRNVINEGDQVEFYGPGFRHFECHIQDLHDKDGVKIDRAPNPMELLTITVPQEVKPGDMIRSCQEGLINLYSKDGASKTVRV</sequence>
<proteinExistence type="inferred from homology"/>